<dbReference type="InterPro" id="IPR044878">
    <property type="entry name" value="UbiA_sf"/>
</dbReference>
<dbReference type="GO" id="GO:0009234">
    <property type="term" value="P:menaquinone biosynthetic process"/>
    <property type="evidence" value="ECO:0007669"/>
    <property type="project" value="UniProtKB-KW"/>
</dbReference>
<evidence type="ECO:0000256" key="8">
    <source>
        <dbReference type="SAM" id="Phobius"/>
    </source>
</evidence>
<dbReference type="PIRSF" id="PIRSF005355">
    <property type="entry name" value="UBIAD1"/>
    <property type="match status" value="1"/>
</dbReference>
<evidence type="ECO:0000256" key="4">
    <source>
        <dbReference type="ARBA" id="ARBA00022679"/>
    </source>
</evidence>
<dbReference type="Pfam" id="PF01040">
    <property type="entry name" value="UbiA"/>
    <property type="match status" value="1"/>
</dbReference>
<evidence type="ECO:0000256" key="3">
    <source>
        <dbReference type="ARBA" id="ARBA00022428"/>
    </source>
</evidence>
<dbReference type="GO" id="GO:0042371">
    <property type="term" value="P:vitamin K biosynthetic process"/>
    <property type="evidence" value="ECO:0007669"/>
    <property type="project" value="TreeGrafter"/>
</dbReference>
<evidence type="ECO:0000256" key="1">
    <source>
        <dbReference type="ARBA" id="ARBA00004141"/>
    </source>
</evidence>
<feature type="transmembrane region" description="Helical" evidence="8">
    <location>
        <begin position="234"/>
        <end position="255"/>
    </location>
</feature>
<feature type="transmembrane region" description="Helical" evidence="8">
    <location>
        <begin position="189"/>
        <end position="213"/>
    </location>
</feature>
<protein>
    <submittedName>
        <fullName evidence="9">Prenyltransferase</fullName>
    </submittedName>
</protein>
<dbReference type="EMBL" id="JANKAS010000002">
    <property type="protein sequence ID" value="MCR1898153.1"/>
    <property type="molecule type" value="Genomic_DNA"/>
</dbReference>
<feature type="transmembrane region" description="Helical" evidence="8">
    <location>
        <begin position="40"/>
        <end position="62"/>
    </location>
</feature>
<dbReference type="GO" id="GO:0004659">
    <property type="term" value="F:prenyltransferase activity"/>
    <property type="evidence" value="ECO:0007669"/>
    <property type="project" value="InterPro"/>
</dbReference>
<keyword evidence="6 8" id="KW-1133">Transmembrane helix</keyword>
<dbReference type="NCBIfam" id="NF004752">
    <property type="entry name" value="PRK06080.1-4"/>
    <property type="match status" value="1"/>
</dbReference>
<dbReference type="GO" id="GO:0016020">
    <property type="term" value="C:membrane"/>
    <property type="evidence" value="ECO:0007669"/>
    <property type="project" value="UniProtKB-SubCell"/>
</dbReference>
<evidence type="ECO:0000256" key="7">
    <source>
        <dbReference type="ARBA" id="ARBA00023136"/>
    </source>
</evidence>
<keyword evidence="10" id="KW-1185">Reference proteome</keyword>
<dbReference type="PANTHER" id="PTHR13929">
    <property type="entry name" value="1,4-DIHYDROXY-2-NAPHTHOATE OCTAPRENYLTRANSFERASE"/>
    <property type="match status" value="1"/>
</dbReference>
<name>A0AAE3HFF6_9FIRM</name>
<keyword evidence="4" id="KW-0808">Transferase</keyword>
<comment type="subcellular location">
    <subcellularLocation>
        <location evidence="1">Membrane</location>
        <topology evidence="1">Multi-pass membrane protein</topology>
    </subcellularLocation>
</comment>
<gene>
    <name evidence="9" type="ORF">NSA47_04015</name>
</gene>
<proteinExistence type="predicted"/>
<dbReference type="InterPro" id="IPR000537">
    <property type="entry name" value="UbiA_prenyltransferase"/>
</dbReference>
<reference evidence="9" key="1">
    <citation type="submission" date="2022-07" db="EMBL/GenBank/DDBJ databases">
        <title>Enhanced cultured diversity of the mouse gut microbiota enables custom-made synthetic communities.</title>
        <authorList>
            <person name="Afrizal A."/>
        </authorList>
    </citation>
    <scope>NUCLEOTIDE SEQUENCE</scope>
    <source>
        <strain evidence="9">DSM 28593</strain>
    </source>
</reference>
<organism evidence="9 10">
    <name type="scientific">Irregularibacter muris</name>
    <dbReference type="NCBI Taxonomy" id="1796619"/>
    <lineage>
        <taxon>Bacteria</taxon>
        <taxon>Bacillati</taxon>
        <taxon>Bacillota</taxon>
        <taxon>Clostridia</taxon>
        <taxon>Eubacteriales</taxon>
        <taxon>Eubacteriaceae</taxon>
        <taxon>Irregularibacter</taxon>
    </lineage>
</organism>
<keyword evidence="3" id="KW-0474">Menaquinone biosynthesis</keyword>
<evidence type="ECO:0000256" key="6">
    <source>
        <dbReference type="ARBA" id="ARBA00022989"/>
    </source>
</evidence>
<dbReference type="PANTHER" id="PTHR13929:SF0">
    <property type="entry name" value="UBIA PRENYLTRANSFERASE DOMAIN-CONTAINING PROTEIN 1"/>
    <property type="match status" value="1"/>
</dbReference>
<comment type="caution">
    <text evidence="9">The sequence shown here is derived from an EMBL/GenBank/DDBJ whole genome shotgun (WGS) entry which is preliminary data.</text>
</comment>
<dbReference type="RefSeq" id="WP_257529611.1">
    <property type="nucleotide sequence ID" value="NZ_JANKAS010000002.1"/>
</dbReference>
<keyword evidence="7 8" id="KW-0472">Membrane</keyword>
<evidence type="ECO:0000313" key="10">
    <source>
        <dbReference type="Proteomes" id="UP001205748"/>
    </source>
</evidence>
<comment type="pathway">
    <text evidence="2">Quinol/quinone metabolism; menaquinone biosynthesis.</text>
</comment>
<feature type="transmembrane region" description="Helical" evidence="8">
    <location>
        <begin position="261"/>
        <end position="277"/>
    </location>
</feature>
<feature type="transmembrane region" description="Helical" evidence="8">
    <location>
        <begin position="289"/>
        <end position="314"/>
    </location>
</feature>
<sequence length="316" mass="35787">MSIASFFKLVEIQTKVASVIPLSLGTIYAVYHFHHFNLKNFIFMLVSLLTFDMATTAINNYIDYKKAIKKEGYGYELHNAIVRDNLSEFSVLLAIFILVGIALISGIFLFLNTNVVILLLGAISFFVGICYSFGPIPISRMPLGEIFSGLFMGFVIPFISIYIHVFNQEILTLILRGHVLTFHIDIVEVFYIFLVSLPAVIGIANIMFANNICDMEEDIQNARYTLPIYIGKDLSLKLFAFSYAFLYLDIILLVVLKVESILSLIVLITALPVRKNIQTFLKRQDKKDTFILAVKNFILINFIRVITLIVASIINL</sequence>
<feature type="transmembrane region" description="Helical" evidence="8">
    <location>
        <begin position="116"/>
        <end position="134"/>
    </location>
</feature>
<accession>A0AAE3HFF6</accession>
<dbReference type="Gene3D" id="1.10.357.140">
    <property type="entry name" value="UbiA prenyltransferase"/>
    <property type="match status" value="1"/>
</dbReference>
<dbReference type="CDD" id="cd13962">
    <property type="entry name" value="PT_UbiA_UBIAD1"/>
    <property type="match status" value="1"/>
</dbReference>
<evidence type="ECO:0000256" key="5">
    <source>
        <dbReference type="ARBA" id="ARBA00022692"/>
    </source>
</evidence>
<feature type="transmembrane region" description="Helical" evidence="8">
    <location>
        <begin position="146"/>
        <end position="165"/>
    </location>
</feature>
<feature type="transmembrane region" description="Helical" evidence="8">
    <location>
        <begin position="89"/>
        <end position="110"/>
    </location>
</feature>
<dbReference type="Proteomes" id="UP001205748">
    <property type="component" value="Unassembled WGS sequence"/>
</dbReference>
<evidence type="ECO:0000256" key="2">
    <source>
        <dbReference type="ARBA" id="ARBA00004863"/>
    </source>
</evidence>
<dbReference type="AlphaFoldDB" id="A0AAE3HFF6"/>
<dbReference type="InterPro" id="IPR026046">
    <property type="entry name" value="UBIAD1"/>
</dbReference>
<keyword evidence="5 8" id="KW-0812">Transmembrane</keyword>
<evidence type="ECO:0000313" key="9">
    <source>
        <dbReference type="EMBL" id="MCR1898153.1"/>
    </source>
</evidence>